<gene>
    <name evidence="3" type="ORF">GQ651_10230</name>
</gene>
<dbReference type="Pfam" id="PF06904">
    <property type="entry name" value="Extensin-like_C"/>
    <property type="match status" value="1"/>
</dbReference>
<evidence type="ECO:0000313" key="3">
    <source>
        <dbReference type="EMBL" id="MXQ08219.1"/>
    </source>
</evidence>
<dbReference type="EMBL" id="WUPT01000002">
    <property type="protein sequence ID" value="MXQ08219.1"/>
    <property type="molecule type" value="Genomic_DNA"/>
</dbReference>
<name>A0A7C9NEJ4_9RHOB</name>
<evidence type="ECO:0000256" key="1">
    <source>
        <dbReference type="SAM" id="SignalP"/>
    </source>
</evidence>
<reference evidence="3 4" key="1">
    <citation type="submission" date="2019-12" db="EMBL/GenBank/DDBJ databases">
        <authorList>
            <person name="Lee S.D."/>
        </authorList>
    </citation>
    <scope>NUCLEOTIDE SEQUENCE [LARGE SCALE GENOMIC DNA]</scope>
    <source>
        <strain evidence="3 4">GH1-50</strain>
    </source>
</reference>
<keyword evidence="1" id="KW-0732">Signal</keyword>
<feature type="signal peptide" evidence="1">
    <location>
        <begin position="1"/>
        <end position="28"/>
    </location>
</feature>
<dbReference type="Proteomes" id="UP000480350">
    <property type="component" value="Unassembled WGS sequence"/>
</dbReference>
<reference evidence="3 4" key="2">
    <citation type="submission" date="2020-03" db="EMBL/GenBank/DDBJ databases">
        <title>Kangsaoukella pontilimi gen. nov., sp. nov., a new member of the family Rhodobacteraceae isolated from a tidal mudflat.</title>
        <authorList>
            <person name="Kim I.S."/>
        </authorList>
    </citation>
    <scope>NUCLEOTIDE SEQUENCE [LARGE SCALE GENOMIC DNA]</scope>
    <source>
        <strain evidence="3 4">GH1-50</strain>
    </source>
</reference>
<keyword evidence="4" id="KW-1185">Reference proteome</keyword>
<evidence type="ECO:0000313" key="4">
    <source>
        <dbReference type="Proteomes" id="UP000480350"/>
    </source>
</evidence>
<organism evidence="3 4">
    <name type="scientific">Kangsaoukella pontilimi</name>
    <dbReference type="NCBI Taxonomy" id="2691042"/>
    <lineage>
        <taxon>Bacteria</taxon>
        <taxon>Pseudomonadati</taxon>
        <taxon>Pseudomonadota</taxon>
        <taxon>Alphaproteobacteria</taxon>
        <taxon>Rhodobacterales</taxon>
        <taxon>Paracoccaceae</taxon>
        <taxon>Kangsaoukella</taxon>
    </lineage>
</organism>
<comment type="caution">
    <text evidence="3">The sequence shown here is derived from an EMBL/GenBank/DDBJ whole genome shotgun (WGS) entry which is preliminary data.</text>
</comment>
<evidence type="ECO:0000259" key="2">
    <source>
        <dbReference type="Pfam" id="PF06904"/>
    </source>
</evidence>
<proteinExistence type="predicted"/>
<dbReference type="AlphaFoldDB" id="A0A7C9NEJ4"/>
<sequence length="240" mass="25652">MVLVRVRWLSSVLTAGVVLGAAAAIAIAHPETPLPDAWNPAKPLVISDPVTPLTGWKLRGALSGGPACLAALSEEPVQSLPPLVDTDTPACGIRDRVRLTGVGDARLAPVETDCAIALRLAMWERHGLQPDALRLLGTEISEILHFQSYSCRPIRTMAGPGGRMSTHATGEAIDIAGFSLADGRRLTLISDWEGDGPEAAFLRATRDSACRWFATTLGPDYNALHADHFHLQARGWGLCR</sequence>
<feature type="domain" description="Extensin-like C-terminal" evidence="2">
    <location>
        <begin position="67"/>
        <end position="240"/>
    </location>
</feature>
<dbReference type="InterPro" id="IPR009683">
    <property type="entry name" value="Extensin-like_C"/>
</dbReference>
<accession>A0A7C9NEJ4</accession>
<feature type="chain" id="PRO_5028884257" evidence="1">
    <location>
        <begin position="29"/>
        <end position="240"/>
    </location>
</feature>
<protein>
    <submittedName>
        <fullName evidence="3">Extensin</fullName>
    </submittedName>
</protein>